<dbReference type="Proteomes" id="UP000092584">
    <property type="component" value="Unassembled WGS sequence"/>
</dbReference>
<sequence length="157" mass="17568">MKKIVLTIMVAASIIFTGCKESTKKDIDKETTEIGNDIEDGLEDAKEGLNDVGNDIKEGYNDAKNSVASAFDDIRIPEFDDEKAEAHLKSYAEYVKTQMDKGAENIKNSEFTQKMKEFANESEMYMKNLGSEAKASFKATMEKIDAKAQEIENDLED</sequence>
<dbReference type="RefSeq" id="WP_065318725.1">
    <property type="nucleotide sequence ID" value="NZ_CP017477.1"/>
</dbReference>
<dbReference type="STRING" id="1774273.LPB03_06325"/>
<dbReference type="AlphaFoldDB" id="A0A1B8TZF5"/>
<comment type="caution">
    <text evidence="1">The sequence shown here is derived from an EMBL/GenBank/DDBJ whole genome shotgun (WGS) entry which is preliminary data.</text>
</comment>
<gene>
    <name evidence="1" type="ORF">LPB3_06160</name>
</gene>
<reference evidence="2" key="1">
    <citation type="submission" date="2016-02" db="EMBL/GenBank/DDBJ databases">
        <authorList>
            <person name="Shin S.-K."/>
            <person name="Yi H."/>
            <person name="Kim E."/>
        </authorList>
    </citation>
    <scope>NUCLEOTIDE SEQUENCE [LARGE SCALE GENOMIC DNA]</scope>
    <source>
        <strain evidence="2">LPB0003</strain>
    </source>
</reference>
<name>A0A1B8TZF5_9FLAO</name>
<dbReference type="Gene3D" id="1.20.120.20">
    <property type="entry name" value="Apolipoprotein"/>
    <property type="match status" value="1"/>
</dbReference>
<keyword evidence="2" id="KW-1185">Reference proteome</keyword>
<organism evidence="1 2">
    <name type="scientific">Polaribacter vadi</name>
    <dbReference type="NCBI Taxonomy" id="1774273"/>
    <lineage>
        <taxon>Bacteria</taxon>
        <taxon>Pseudomonadati</taxon>
        <taxon>Bacteroidota</taxon>
        <taxon>Flavobacteriia</taxon>
        <taxon>Flavobacteriales</taxon>
        <taxon>Flavobacteriaceae</taxon>
    </lineage>
</organism>
<evidence type="ECO:0000313" key="1">
    <source>
        <dbReference type="EMBL" id="OBY64972.1"/>
    </source>
</evidence>
<accession>A0A1B8TZF5</accession>
<evidence type="ECO:0000313" key="2">
    <source>
        <dbReference type="Proteomes" id="UP000092584"/>
    </source>
</evidence>
<dbReference type="KEGG" id="pob:LPB03_06325"/>
<dbReference type="SUPFAM" id="SSF58113">
    <property type="entry name" value="Apolipoprotein A-I"/>
    <property type="match status" value="1"/>
</dbReference>
<proteinExistence type="predicted"/>
<dbReference type="PROSITE" id="PS51257">
    <property type="entry name" value="PROKAR_LIPOPROTEIN"/>
    <property type="match status" value="1"/>
</dbReference>
<protein>
    <recommendedName>
        <fullName evidence="3">Lipoprotein</fullName>
    </recommendedName>
</protein>
<dbReference type="EMBL" id="LSFM01000021">
    <property type="protein sequence ID" value="OBY64972.1"/>
    <property type="molecule type" value="Genomic_DNA"/>
</dbReference>
<evidence type="ECO:0008006" key="3">
    <source>
        <dbReference type="Google" id="ProtNLM"/>
    </source>
</evidence>
<dbReference type="OrthoDB" id="1201764at2"/>